<protein>
    <recommendedName>
        <fullName evidence="3">LPS export ABC transporter periplasmic protein LptC</fullName>
    </recommendedName>
</protein>
<dbReference type="GO" id="GO:0005886">
    <property type="term" value="C:plasma membrane"/>
    <property type="evidence" value="ECO:0007669"/>
    <property type="project" value="InterPro"/>
</dbReference>
<dbReference type="EMBL" id="CP014230">
    <property type="protein sequence ID" value="AMD92470.1"/>
    <property type="molecule type" value="Genomic_DNA"/>
</dbReference>
<dbReference type="Proteomes" id="UP000063964">
    <property type="component" value="Chromosome"/>
</dbReference>
<gene>
    <name evidence="1" type="ORF">AXF15_04650</name>
</gene>
<keyword evidence="2" id="KW-1185">Reference proteome</keyword>
<dbReference type="Pfam" id="PF06835">
    <property type="entry name" value="LptC"/>
    <property type="match status" value="1"/>
</dbReference>
<dbReference type="InterPro" id="IPR010664">
    <property type="entry name" value="LipoPS_assembly_LptC-rel"/>
</dbReference>
<proteinExistence type="predicted"/>
<dbReference type="AlphaFoldDB" id="A0A0X8JPC4"/>
<sequence>MAGVDPGVKRLAAVLAAVLLLAGLGILGKYVWPERPSPDAAGKLDVELSLEGVELSQGRDGRKLWSLRAAGADYADAGKELSLNAPVITYWGEDEDIPVQVAAPKGQVWQKEDRARMWDGVNATRGEYLMHAETLDYLGAERKLAMAGGVDLAGRNMQVRSDAMTYFLESDEILATGNVRMLLN</sequence>
<accession>A0A0X8JPC4</accession>
<dbReference type="NCBIfam" id="TIGR04409">
    <property type="entry name" value="LptC_YrbK"/>
    <property type="match status" value="1"/>
</dbReference>
<evidence type="ECO:0008006" key="3">
    <source>
        <dbReference type="Google" id="ProtNLM"/>
    </source>
</evidence>
<dbReference type="STRING" id="888061.AXF15_04650"/>
<organism evidence="1 2">
    <name type="scientific">Desulfomicrobium orale DSM 12838</name>
    <dbReference type="NCBI Taxonomy" id="888061"/>
    <lineage>
        <taxon>Bacteria</taxon>
        <taxon>Pseudomonadati</taxon>
        <taxon>Thermodesulfobacteriota</taxon>
        <taxon>Desulfovibrionia</taxon>
        <taxon>Desulfovibrionales</taxon>
        <taxon>Desulfomicrobiaceae</taxon>
        <taxon>Desulfomicrobium</taxon>
    </lineage>
</organism>
<reference evidence="2" key="1">
    <citation type="submission" date="2016-02" db="EMBL/GenBank/DDBJ databases">
        <authorList>
            <person name="Holder M.E."/>
            <person name="Ajami N.J."/>
            <person name="Petrosino J.F."/>
        </authorList>
    </citation>
    <scope>NUCLEOTIDE SEQUENCE [LARGE SCALE GENOMIC DNA]</scope>
    <source>
        <strain evidence="2">DSM 12838</strain>
    </source>
</reference>
<dbReference type="InterPro" id="IPR026265">
    <property type="entry name" value="LptC"/>
</dbReference>
<name>A0A0X8JPC4_9BACT</name>
<evidence type="ECO:0000313" key="1">
    <source>
        <dbReference type="EMBL" id="AMD92470.1"/>
    </source>
</evidence>
<evidence type="ECO:0000313" key="2">
    <source>
        <dbReference type="Proteomes" id="UP000063964"/>
    </source>
</evidence>
<dbReference type="GO" id="GO:0015221">
    <property type="term" value="F:lipopolysaccharide transmembrane transporter activity"/>
    <property type="evidence" value="ECO:0007669"/>
    <property type="project" value="InterPro"/>
</dbReference>
<dbReference type="Gene3D" id="2.60.450.10">
    <property type="entry name" value="Lipopolysaccharide (LPS) transport protein A like domain"/>
    <property type="match status" value="1"/>
</dbReference>
<dbReference type="KEGG" id="doa:AXF15_04650"/>